<accession>A0ABU3C1X7</accession>
<proteinExistence type="predicted"/>
<dbReference type="InterPro" id="IPR000731">
    <property type="entry name" value="SSD"/>
</dbReference>
<dbReference type="Gene3D" id="3.30.70.1320">
    <property type="entry name" value="Multidrug efflux transporter AcrB pore domain like"/>
    <property type="match status" value="1"/>
</dbReference>
<dbReference type="Gene3D" id="1.20.1640.10">
    <property type="entry name" value="Multidrug efflux transporter AcrB transmembrane domain"/>
    <property type="match status" value="2"/>
</dbReference>
<dbReference type="Gene3D" id="3.30.70.1440">
    <property type="entry name" value="Multidrug efflux transporter AcrB pore domain"/>
    <property type="match status" value="1"/>
</dbReference>
<feature type="transmembrane region" description="Helical" evidence="1">
    <location>
        <begin position="860"/>
        <end position="878"/>
    </location>
</feature>
<dbReference type="SUPFAM" id="SSF82693">
    <property type="entry name" value="Multidrug efflux transporter AcrB pore domain, PN1, PN2, PC1 and PC2 subdomains"/>
    <property type="match status" value="2"/>
</dbReference>
<dbReference type="InterPro" id="IPR001036">
    <property type="entry name" value="Acrflvin-R"/>
</dbReference>
<feature type="domain" description="SSD" evidence="2">
    <location>
        <begin position="858"/>
        <end position="1025"/>
    </location>
</feature>
<feature type="transmembrane region" description="Helical" evidence="1">
    <location>
        <begin position="972"/>
        <end position="993"/>
    </location>
</feature>
<dbReference type="InterPro" id="IPR027463">
    <property type="entry name" value="AcrB_DN_DC_subdom"/>
</dbReference>
<name>A0ABU3C1X7_9GAMM</name>
<feature type="transmembrane region" description="Helical" evidence="1">
    <location>
        <begin position="356"/>
        <end position="376"/>
    </location>
</feature>
<feature type="transmembrane region" description="Helical" evidence="1">
    <location>
        <begin position="330"/>
        <end position="349"/>
    </location>
</feature>
<organism evidence="3 4">
    <name type="scientific">Spectribacter hydrogenoxidans</name>
    <dbReference type="NCBI Taxonomy" id="3075608"/>
    <lineage>
        <taxon>Bacteria</taxon>
        <taxon>Pseudomonadati</taxon>
        <taxon>Pseudomonadota</taxon>
        <taxon>Gammaproteobacteria</taxon>
        <taxon>Salinisphaerales</taxon>
        <taxon>Salinisphaeraceae</taxon>
        <taxon>Spectribacter</taxon>
    </lineage>
</organism>
<dbReference type="SUPFAM" id="SSF82714">
    <property type="entry name" value="Multidrug efflux transporter AcrB TolC docking domain, DN and DC subdomains"/>
    <property type="match status" value="2"/>
</dbReference>
<evidence type="ECO:0000259" key="2">
    <source>
        <dbReference type="PROSITE" id="PS50156"/>
    </source>
</evidence>
<dbReference type="PANTHER" id="PTHR32063">
    <property type="match status" value="1"/>
</dbReference>
<evidence type="ECO:0000256" key="1">
    <source>
        <dbReference type="SAM" id="Phobius"/>
    </source>
</evidence>
<dbReference type="PROSITE" id="PS50156">
    <property type="entry name" value="SSD"/>
    <property type="match status" value="1"/>
</dbReference>
<feature type="transmembrane region" description="Helical" evidence="1">
    <location>
        <begin position="382"/>
        <end position="406"/>
    </location>
</feature>
<evidence type="ECO:0000313" key="4">
    <source>
        <dbReference type="Proteomes" id="UP001251857"/>
    </source>
</evidence>
<dbReference type="PANTHER" id="PTHR32063:SF0">
    <property type="entry name" value="SWARMING MOTILITY PROTEIN SWRC"/>
    <property type="match status" value="1"/>
</dbReference>
<dbReference type="PRINTS" id="PR00702">
    <property type="entry name" value="ACRIFLAVINRP"/>
</dbReference>
<keyword evidence="1" id="KW-1133">Transmembrane helix</keyword>
<feature type="transmembrane region" description="Helical" evidence="1">
    <location>
        <begin position="890"/>
        <end position="911"/>
    </location>
</feature>
<dbReference type="RefSeq" id="WP_311653450.1">
    <property type="nucleotide sequence ID" value="NZ_JAVRIB010000011.1"/>
</dbReference>
<keyword evidence="1" id="KW-0472">Membrane</keyword>
<sequence>MIEGLIRRPTLLAIGVLIVCLFGIVAAFRVPVQMIPDLAVRTITVETAWPGATPQDVEKEILIEQEEYLRNVPSLQRMVGVARTGAAEIQLEFPFGVDSNDALSQVPTYPENVDEPRLFATSFSQNSFMYYRVAPLPENPMRVDMDMMQDFIDDRVRPLMERVPGVERVEVGGGAARQIQIHMDPNRLTARGLSLTDVRAAVRERSQDVTGGDIDSGKRRYLLRTIGRFADVEALGEIVLARRGDAVIRLADVADMRLDHAEIREESFYNDQANITLSVRRETGSNVIEIKKAMADAIPGINERVLEPAGMNIQLISDDVRYVQASVASVWRNLLIGAVLATLVMYLFLRSVPATLVGVIGIPICTIAAFLGLLLTGRTINVISLAGVAFAIGMTLDNSIVVLENIERARRTISDRLAAALAGVREVWPAVLASTMTTILVFAPVLFIEEEAGQLYSDISIAIAAAIFVSMLVAIVVVPTASVRLPLSGKLADRTPLWQQRALSGVEWLLASRPRRFGCIGLTVVVMAAVIGLLTPPASYLPEGEEAKTFSSMIPPPGYNLSEMSAIGEELREKLVPHIGGDPARFDAGETDIPPMRYLNMRINAEGLRIISEPMDADHINALMNRYNELFRAYPGMRAFSTRGSIITSNDGGTRSVTLDIAGPSLADIYTVASAAYDRAQTVFDNPQVRADPQTLSLAQPLLRVEPDHARLAEVGLNTQELGFSVAALADGAFVDEYILADNKVDIYVYDSRGRSTDLDALARRSIHTPLAGSQPITSLANFRETVDTDVIRRLNGQRTVTLYIIPPPGVALETGVNTVEQDIIRTMREDGEIPASVSVDISGASDQLDATRAALADNYVIAVVLSYLLLVAIFTHWGYPLLILVTIPLGVAGGIAGLALMNLVGGWLPILGLPALSQPFDMITMLGFLILMGTVVNNPILIVDQARLNRAGGMPVVDAVREAVATRLRPILMTTITTTFGLAPLVFLPGAGTELYRGVGAIVLFGLLFTMVITITFLPALLVSVLQVGERLRGPARAAG</sequence>
<dbReference type="Pfam" id="PF00873">
    <property type="entry name" value="ACR_tran"/>
    <property type="match status" value="1"/>
</dbReference>
<keyword evidence="4" id="KW-1185">Reference proteome</keyword>
<feature type="transmembrane region" description="Helical" evidence="1">
    <location>
        <begin position="999"/>
        <end position="1024"/>
    </location>
</feature>
<feature type="transmembrane region" description="Helical" evidence="1">
    <location>
        <begin position="923"/>
        <end position="944"/>
    </location>
</feature>
<evidence type="ECO:0000313" key="3">
    <source>
        <dbReference type="EMBL" id="MDT0635552.1"/>
    </source>
</evidence>
<dbReference type="Proteomes" id="UP001251857">
    <property type="component" value="Unassembled WGS sequence"/>
</dbReference>
<keyword evidence="1" id="KW-0812">Transmembrane</keyword>
<dbReference type="EMBL" id="JAVRIB010000011">
    <property type="protein sequence ID" value="MDT0635552.1"/>
    <property type="molecule type" value="Genomic_DNA"/>
</dbReference>
<gene>
    <name evidence="3" type="ORF">RM532_11370</name>
</gene>
<protein>
    <submittedName>
        <fullName evidence="3">Efflux RND transporter permease subunit</fullName>
    </submittedName>
</protein>
<feature type="transmembrane region" description="Helical" evidence="1">
    <location>
        <begin position="459"/>
        <end position="481"/>
    </location>
</feature>
<dbReference type="SUPFAM" id="SSF82866">
    <property type="entry name" value="Multidrug efflux transporter AcrB transmembrane domain"/>
    <property type="match status" value="2"/>
</dbReference>
<dbReference type="Gene3D" id="3.30.2090.10">
    <property type="entry name" value="Multidrug efflux transporter AcrB TolC docking domain, DN and DC subdomains"/>
    <property type="match status" value="2"/>
</dbReference>
<dbReference type="Gene3D" id="3.30.70.1430">
    <property type="entry name" value="Multidrug efflux transporter AcrB pore domain"/>
    <property type="match status" value="2"/>
</dbReference>
<reference evidence="3 4" key="1">
    <citation type="submission" date="2023-09" db="EMBL/GenBank/DDBJ databases">
        <authorList>
            <person name="Rey-Velasco X."/>
        </authorList>
    </citation>
    <scope>NUCLEOTIDE SEQUENCE [LARGE SCALE GENOMIC DNA]</scope>
    <source>
        <strain evidence="3 4">W335</strain>
    </source>
</reference>
<feature type="transmembrane region" description="Helical" evidence="1">
    <location>
        <begin position="427"/>
        <end position="447"/>
    </location>
</feature>
<comment type="caution">
    <text evidence="3">The sequence shown here is derived from an EMBL/GenBank/DDBJ whole genome shotgun (WGS) entry which is preliminary data.</text>
</comment>